<evidence type="ECO:0000256" key="1">
    <source>
        <dbReference type="SAM" id="MobiDB-lite"/>
    </source>
</evidence>
<evidence type="ECO:0000313" key="3">
    <source>
        <dbReference type="Proteomes" id="UP000078542"/>
    </source>
</evidence>
<feature type="region of interest" description="Disordered" evidence="1">
    <location>
        <begin position="35"/>
        <end position="54"/>
    </location>
</feature>
<protein>
    <submittedName>
        <fullName evidence="2">Uncharacterized protein</fullName>
    </submittedName>
</protein>
<reference evidence="2 3" key="1">
    <citation type="submission" date="2016-03" db="EMBL/GenBank/DDBJ databases">
        <title>Cyphomyrmex costatus WGS genome.</title>
        <authorList>
            <person name="Nygaard S."/>
            <person name="Hu H."/>
            <person name="Boomsma J."/>
            <person name="Zhang G."/>
        </authorList>
    </citation>
    <scope>NUCLEOTIDE SEQUENCE [LARGE SCALE GENOMIC DNA]</scope>
    <source>
        <strain evidence="2">MS0001</strain>
        <tissue evidence="2">Whole body</tissue>
    </source>
</reference>
<gene>
    <name evidence="2" type="ORF">ALC62_08383</name>
</gene>
<sequence>GAGVCHRLESNSVRCTIFPKTRVFGISSAVPGLSLGSSLREGKQTEGDGLGKGPTDAMQFGHGTQSDDVTNRPKALFVVGHCMLSHWFTSSLHTITLYRHTGPTGRPATPRDTPHAGTMLLSGADYPLLCLVRPPPLGVVIYAAQTYKASTRHSRVSETFRNGTSNDLTRVRCRYCEIRRSARRWLYTAPRGKGRGYRDEE</sequence>
<dbReference type="EMBL" id="KQ977647">
    <property type="protein sequence ID" value="KYN00834.1"/>
    <property type="molecule type" value="Genomic_DNA"/>
</dbReference>
<keyword evidence="3" id="KW-1185">Reference proteome</keyword>
<organism evidence="2 3">
    <name type="scientific">Cyphomyrmex costatus</name>
    <dbReference type="NCBI Taxonomy" id="456900"/>
    <lineage>
        <taxon>Eukaryota</taxon>
        <taxon>Metazoa</taxon>
        <taxon>Ecdysozoa</taxon>
        <taxon>Arthropoda</taxon>
        <taxon>Hexapoda</taxon>
        <taxon>Insecta</taxon>
        <taxon>Pterygota</taxon>
        <taxon>Neoptera</taxon>
        <taxon>Endopterygota</taxon>
        <taxon>Hymenoptera</taxon>
        <taxon>Apocrita</taxon>
        <taxon>Aculeata</taxon>
        <taxon>Formicoidea</taxon>
        <taxon>Formicidae</taxon>
        <taxon>Myrmicinae</taxon>
        <taxon>Cyphomyrmex</taxon>
    </lineage>
</organism>
<dbReference type="Proteomes" id="UP000078542">
    <property type="component" value="Unassembled WGS sequence"/>
</dbReference>
<evidence type="ECO:0000313" key="2">
    <source>
        <dbReference type="EMBL" id="KYN00834.1"/>
    </source>
</evidence>
<dbReference type="AlphaFoldDB" id="A0A151IH38"/>
<accession>A0A151IH38</accession>
<name>A0A151IH38_9HYME</name>
<feature type="non-terminal residue" evidence="2">
    <location>
        <position position="1"/>
    </location>
</feature>
<proteinExistence type="predicted"/>